<dbReference type="SUPFAM" id="SSF57783">
    <property type="entry name" value="Zinc beta-ribbon"/>
    <property type="match status" value="1"/>
</dbReference>
<gene>
    <name evidence="13" type="ORF">CTOB1V02_LOCUS6922</name>
</gene>
<feature type="compositionally biased region" description="Acidic residues" evidence="12">
    <location>
        <begin position="665"/>
        <end position="688"/>
    </location>
</feature>
<keyword evidence="3" id="KW-0479">Metal-binding</keyword>
<evidence type="ECO:0000256" key="7">
    <source>
        <dbReference type="ARBA" id="ARBA00023015"/>
    </source>
</evidence>
<evidence type="ECO:0000256" key="2">
    <source>
        <dbReference type="ARBA" id="ARBA00010857"/>
    </source>
</evidence>
<dbReference type="Pfam" id="PF08271">
    <property type="entry name" value="Zn_Ribbon_TF"/>
    <property type="match status" value="1"/>
</dbReference>
<keyword evidence="10" id="KW-0539">Nucleus</keyword>
<keyword evidence="4" id="KW-0677">Repeat</keyword>
<dbReference type="FunFam" id="1.10.472.10:FF:000002">
    <property type="entry name" value="Transcription factor IIIB 90 kDa subunit"/>
    <property type="match status" value="1"/>
</dbReference>
<evidence type="ECO:0000256" key="11">
    <source>
        <dbReference type="ARBA" id="ARBA00031009"/>
    </source>
</evidence>
<dbReference type="GO" id="GO:0001006">
    <property type="term" value="F:RNA polymerase III type 3 promoter sequence-specific DNA binding"/>
    <property type="evidence" value="ECO:0007669"/>
    <property type="project" value="TreeGrafter"/>
</dbReference>
<comment type="subcellular location">
    <subcellularLocation>
        <location evidence="1">Nucleus</location>
    </subcellularLocation>
</comment>
<dbReference type="Gene3D" id="1.10.472.10">
    <property type="entry name" value="Cyclin-like"/>
    <property type="match status" value="2"/>
</dbReference>
<keyword evidence="7" id="KW-0805">Transcription regulation</keyword>
<reference evidence="13" key="1">
    <citation type="submission" date="2020-11" db="EMBL/GenBank/DDBJ databases">
        <authorList>
            <person name="Tran Van P."/>
        </authorList>
    </citation>
    <scope>NUCLEOTIDE SEQUENCE</scope>
</reference>
<dbReference type="SMART" id="SM00385">
    <property type="entry name" value="CYCLIN"/>
    <property type="match status" value="2"/>
</dbReference>
<protein>
    <recommendedName>
        <fullName evidence="11">B-related factor 1</fullName>
    </recommendedName>
</protein>
<dbReference type="Pfam" id="PF07741">
    <property type="entry name" value="BRF1"/>
    <property type="match status" value="1"/>
</dbReference>
<proteinExistence type="inferred from homology"/>
<feature type="region of interest" description="Disordered" evidence="12">
    <location>
        <begin position="643"/>
        <end position="702"/>
    </location>
</feature>
<dbReference type="OrthoDB" id="511529at2759"/>
<dbReference type="GO" id="GO:0097550">
    <property type="term" value="C:transcription preinitiation complex"/>
    <property type="evidence" value="ECO:0007669"/>
    <property type="project" value="TreeGrafter"/>
</dbReference>
<dbReference type="SUPFAM" id="SSF47954">
    <property type="entry name" value="Cyclin-like"/>
    <property type="match status" value="2"/>
</dbReference>
<dbReference type="Pfam" id="PF00382">
    <property type="entry name" value="TFIIB"/>
    <property type="match status" value="2"/>
</dbReference>
<evidence type="ECO:0000256" key="4">
    <source>
        <dbReference type="ARBA" id="ARBA00022737"/>
    </source>
</evidence>
<dbReference type="InterPro" id="IPR011665">
    <property type="entry name" value="BRF1_TBP-bd_dom"/>
</dbReference>
<accession>A0A7R8WDM7</accession>
<dbReference type="InterPro" id="IPR013763">
    <property type="entry name" value="Cyclin-like_dom"/>
</dbReference>
<feature type="region of interest" description="Disordered" evidence="12">
    <location>
        <begin position="384"/>
        <end position="408"/>
    </location>
</feature>
<dbReference type="Gene3D" id="2.20.25.10">
    <property type="match status" value="1"/>
</dbReference>
<evidence type="ECO:0000256" key="5">
    <source>
        <dbReference type="ARBA" id="ARBA00022771"/>
    </source>
</evidence>
<feature type="compositionally biased region" description="Basic and acidic residues" evidence="12">
    <location>
        <begin position="537"/>
        <end position="560"/>
    </location>
</feature>
<evidence type="ECO:0000256" key="1">
    <source>
        <dbReference type="ARBA" id="ARBA00004123"/>
    </source>
</evidence>
<evidence type="ECO:0000256" key="12">
    <source>
        <dbReference type="SAM" id="MobiDB-lite"/>
    </source>
</evidence>
<dbReference type="GO" id="GO:0000126">
    <property type="term" value="C:transcription factor TFIIIB complex"/>
    <property type="evidence" value="ECO:0007669"/>
    <property type="project" value="TreeGrafter"/>
</dbReference>
<keyword evidence="5" id="KW-0863">Zinc-finger</keyword>
<dbReference type="CDD" id="cd20553">
    <property type="entry name" value="CYCLIN_TFIIIB90_rpt1"/>
    <property type="match status" value="1"/>
</dbReference>
<feature type="compositionally biased region" description="Basic and acidic residues" evidence="12">
    <location>
        <begin position="691"/>
        <end position="702"/>
    </location>
</feature>
<dbReference type="GO" id="GO:0000995">
    <property type="term" value="F:RNA polymerase III general transcription initiation factor activity"/>
    <property type="evidence" value="ECO:0007669"/>
    <property type="project" value="TreeGrafter"/>
</dbReference>
<dbReference type="FunFam" id="1.10.472.10:FF:000007">
    <property type="entry name" value="Transcription factor IIIB 90 kDa subunit"/>
    <property type="match status" value="1"/>
</dbReference>
<dbReference type="Gene3D" id="1.20.5.650">
    <property type="entry name" value="Single helix bin"/>
    <property type="match status" value="1"/>
</dbReference>
<comment type="similarity">
    <text evidence="2">Belongs to the TFIIB family.</text>
</comment>
<evidence type="ECO:0000313" key="13">
    <source>
        <dbReference type="EMBL" id="CAD7229049.1"/>
    </source>
</evidence>
<keyword evidence="8" id="KW-0010">Activator</keyword>
<dbReference type="PRINTS" id="PR00685">
    <property type="entry name" value="TIFACTORIIB"/>
</dbReference>
<dbReference type="InterPro" id="IPR000812">
    <property type="entry name" value="TFIIB"/>
</dbReference>
<dbReference type="PANTHER" id="PTHR11618">
    <property type="entry name" value="TRANSCRIPTION INITIATION FACTOR IIB-RELATED"/>
    <property type="match status" value="1"/>
</dbReference>
<evidence type="ECO:0000256" key="3">
    <source>
        <dbReference type="ARBA" id="ARBA00022723"/>
    </source>
</evidence>
<dbReference type="GO" id="GO:0070897">
    <property type="term" value="P:transcription preinitiation complex assembly"/>
    <property type="evidence" value="ECO:0007669"/>
    <property type="project" value="InterPro"/>
</dbReference>
<organism evidence="13">
    <name type="scientific">Cyprideis torosa</name>
    <dbReference type="NCBI Taxonomy" id="163714"/>
    <lineage>
        <taxon>Eukaryota</taxon>
        <taxon>Metazoa</taxon>
        <taxon>Ecdysozoa</taxon>
        <taxon>Arthropoda</taxon>
        <taxon>Crustacea</taxon>
        <taxon>Oligostraca</taxon>
        <taxon>Ostracoda</taxon>
        <taxon>Podocopa</taxon>
        <taxon>Podocopida</taxon>
        <taxon>Cytherocopina</taxon>
        <taxon>Cytheroidea</taxon>
        <taxon>Cytherideidae</taxon>
        <taxon>Cyprideis</taxon>
    </lineage>
</organism>
<dbReference type="GO" id="GO:0008270">
    <property type="term" value="F:zinc ion binding"/>
    <property type="evidence" value="ECO:0007669"/>
    <property type="project" value="UniProtKB-KW"/>
</dbReference>
<keyword evidence="9" id="KW-0804">Transcription</keyword>
<evidence type="ECO:0000256" key="8">
    <source>
        <dbReference type="ARBA" id="ARBA00023159"/>
    </source>
</evidence>
<dbReference type="InterPro" id="IPR013150">
    <property type="entry name" value="TFIIB_cyclin"/>
</dbReference>
<evidence type="ECO:0000256" key="10">
    <source>
        <dbReference type="ARBA" id="ARBA00023242"/>
    </source>
</evidence>
<keyword evidence="6" id="KW-0862">Zinc</keyword>
<dbReference type="FunFam" id="2.20.25.10:FF:000012">
    <property type="entry name" value="Putative transcription factor IIIB 90 kDa subunit"/>
    <property type="match status" value="1"/>
</dbReference>
<sequence length="702" mass="77186">MSSGRTCHHCGSAEIDVDASRGDSVCTKCGSVLENTIIVSEVQFEENAHGGSSAIGQFVSVDSGKANLTSLRGLRTGLGKESREITLKNAKRKISQLCQLIRLNNHCQDTAFNFYKMALHRRLTHGTRTTLIVGACVYITCRTEGQPHMLIDIADTCHLDVFSLGRVYTKLTQALHIHVPMLDPCVYILRFCHKLGFGEKTQAVSNTALRLMQRMKRDWMHTGRRPSGLCGAALLVAARMHEFNRSVEDVVKIVKIHESTLRKRLMEFGDTPSGKLTVEEFLNVDLEEEQDPPAFKDARKKDKERISALIDSQKQELGKEFNELSAAIEKTLAAKQRRPLGMWASYAKDLKTFAEEVEDGEQVLEFLGADGIDETLRNLIVGIPPDPDAEVPPPEAVNGDKTGQESVQLKSDPLPIKLTSVLKDIKPPPKKKRRTLPTPDSFLAGLALPSGGGLPAGVIAAVNQENADQGCESDVFISPSFLLGGLSESELNSGNGNLDLEGIDDAEIDSYLMSPVEVRQKSLLWTKVNYEYLRQQEEKQKQREREEEERRARGEPEGGARKGGGAKKKGGRKAGPMGTVVTTTDAMEKMLTERKVSTKINYDVLKTLGMGGGDEGLKLEPKQEEAVIDREAVIGGELKIAPPTQSVQLEEPAPLPAESGPSTTEEVDEVELELEDDLVGDEEDEENLLADFRRGFGCEDED</sequence>
<name>A0A7R8WDM7_9CRUS</name>
<dbReference type="InterPro" id="IPR036915">
    <property type="entry name" value="Cyclin-like_sf"/>
</dbReference>
<dbReference type="CDD" id="cd20554">
    <property type="entry name" value="CYCLIN_TFIIIB90_rpt2"/>
    <property type="match status" value="1"/>
</dbReference>
<evidence type="ECO:0000256" key="6">
    <source>
        <dbReference type="ARBA" id="ARBA00022833"/>
    </source>
</evidence>
<evidence type="ECO:0000256" key="9">
    <source>
        <dbReference type="ARBA" id="ARBA00023163"/>
    </source>
</evidence>
<dbReference type="AlphaFoldDB" id="A0A7R8WDM7"/>
<feature type="region of interest" description="Disordered" evidence="12">
    <location>
        <begin position="537"/>
        <end position="582"/>
    </location>
</feature>
<feature type="compositionally biased region" description="Pro residues" evidence="12">
    <location>
        <begin position="384"/>
        <end position="395"/>
    </location>
</feature>
<dbReference type="PROSITE" id="PS51134">
    <property type="entry name" value="ZF_TFIIB"/>
    <property type="match status" value="1"/>
</dbReference>
<dbReference type="EMBL" id="OB661840">
    <property type="protein sequence ID" value="CAD7229049.1"/>
    <property type="molecule type" value="Genomic_DNA"/>
</dbReference>
<dbReference type="InterPro" id="IPR013137">
    <property type="entry name" value="Znf_TFIIB"/>
</dbReference>
<dbReference type="GO" id="GO:0017025">
    <property type="term" value="F:TBP-class protein binding"/>
    <property type="evidence" value="ECO:0007669"/>
    <property type="project" value="InterPro"/>
</dbReference>
<dbReference type="PANTHER" id="PTHR11618:SF4">
    <property type="entry name" value="TRANSCRIPTION FACTOR IIIB 90 KDA SUBUNIT"/>
    <property type="match status" value="1"/>
</dbReference>
<dbReference type="GO" id="GO:0005634">
    <property type="term" value="C:nucleus"/>
    <property type="evidence" value="ECO:0007669"/>
    <property type="project" value="UniProtKB-SubCell"/>
</dbReference>